<dbReference type="PANTHER" id="PTHR43196">
    <property type="entry name" value="SULFATE ADENYLYLTRANSFERASE SUBUNIT 2"/>
    <property type="match status" value="1"/>
</dbReference>
<feature type="domain" description="Phosphoadenosine phosphosulphate reductase" evidence="1">
    <location>
        <begin position="35"/>
        <end position="252"/>
    </location>
</feature>
<dbReference type="InterPro" id="IPR014729">
    <property type="entry name" value="Rossmann-like_a/b/a_fold"/>
</dbReference>
<evidence type="ECO:0000259" key="1">
    <source>
        <dbReference type="Pfam" id="PF01507"/>
    </source>
</evidence>
<evidence type="ECO:0000313" key="3">
    <source>
        <dbReference type="Proteomes" id="UP001596405"/>
    </source>
</evidence>
<dbReference type="Pfam" id="PF01507">
    <property type="entry name" value="PAPS_reduct"/>
    <property type="match status" value="1"/>
</dbReference>
<name>A0ABW2DPM5_9BACT</name>
<dbReference type="RefSeq" id="WP_066623496.1">
    <property type="nucleotide sequence ID" value="NZ_JBHSYQ010000006.1"/>
</dbReference>
<reference evidence="3" key="1">
    <citation type="journal article" date="2019" name="Int. J. Syst. Evol. Microbiol.">
        <title>The Global Catalogue of Microorganisms (GCM) 10K type strain sequencing project: providing services to taxonomists for standard genome sequencing and annotation.</title>
        <authorList>
            <consortium name="The Broad Institute Genomics Platform"/>
            <consortium name="The Broad Institute Genome Sequencing Center for Infectious Disease"/>
            <person name="Wu L."/>
            <person name="Ma J."/>
        </authorList>
    </citation>
    <scope>NUCLEOTIDE SEQUENCE [LARGE SCALE GENOMIC DNA]</scope>
    <source>
        <strain evidence="3">CGMCC 4.7393</strain>
    </source>
</reference>
<dbReference type="InterPro" id="IPR002500">
    <property type="entry name" value="PAPS_reduct_dom"/>
</dbReference>
<keyword evidence="3" id="KW-1185">Reference proteome</keyword>
<dbReference type="SUPFAM" id="SSF52402">
    <property type="entry name" value="Adenine nucleotide alpha hydrolases-like"/>
    <property type="match status" value="1"/>
</dbReference>
<dbReference type="Proteomes" id="UP001596405">
    <property type="component" value="Unassembled WGS sequence"/>
</dbReference>
<comment type="caution">
    <text evidence="2">The sequence shown here is derived from an EMBL/GenBank/DDBJ whole genome shotgun (WGS) entry which is preliminary data.</text>
</comment>
<protein>
    <submittedName>
        <fullName evidence="2">Phosphoadenosine phosphosulfate reductase family protein</fullName>
    </submittedName>
</protein>
<accession>A0ABW2DPM5</accession>
<gene>
    <name evidence="2" type="ORF">ACFQHR_13935</name>
</gene>
<dbReference type="PANTHER" id="PTHR43196:SF2">
    <property type="entry name" value="PHOSPHOADENOSINE PHOSPHOSULFATE REDUCTASE"/>
    <property type="match status" value="1"/>
</dbReference>
<dbReference type="EMBL" id="JBHSYQ010000006">
    <property type="protein sequence ID" value="MFC6998731.1"/>
    <property type="molecule type" value="Genomic_DNA"/>
</dbReference>
<sequence length="362" mass="41679">MKFCNNCLTPDLAKDQNSINIIKQEYLKDDCPWFLGYSGGKDSSALLKLVIIALSELNSFHKEITVIYCDTGVENPVITKYVYQTFESLKAECTGLGLPIKYIIAIPKLDDRFFVKVIGRGYPTPTNIFRWCTDKLRINPVKQIIDSYPKATVLLGIRKGESEQRDRAISKHSKTEYYLTQSGSKKNQIFSPIIYHSIKDVWSTLKFNSLPKSIDTQKLGELYKDAGSECPVYRELPGKSCRSSRFGCWTCTVVRKDKSISKMIENGYSQLTHLHEFRNWVAEFRDNPKYRCNQRRNGQKGLGPITLEGRKIILEKLLEVESKSNTVLIQKEELVRIKELWQKDIDNPNYIENTPFNNVFST</sequence>
<dbReference type="InterPro" id="IPR050128">
    <property type="entry name" value="Sulfate_adenylyltrnsfr_sub2"/>
</dbReference>
<organism evidence="2 3">
    <name type="scientific">Rufibacter roseus</name>
    <dbReference type="NCBI Taxonomy" id="1567108"/>
    <lineage>
        <taxon>Bacteria</taxon>
        <taxon>Pseudomonadati</taxon>
        <taxon>Bacteroidota</taxon>
        <taxon>Cytophagia</taxon>
        <taxon>Cytophagales</taxon>
        <taxon>Hymenobacteraceae</taxon>
        <taxon>Rufibacter</taxon>
    </lineage>
</organism>
<proteinExistence type="predicted"/>
<dbReference type="Gene3D" id="3.40.50.620">
    <property type="entry name" value="HUPs"/>
    <property type="match status" value="1"/>
</dbReference>
<evidence type="ECO:0000313" key="2">
    <source>
        <dbReference type="EMBL" id="MFC6998731.1"/>
    </source>
</evidence>